<dbReference type="SUPFAM" id="SSF56112">
    <property type="entry name" value="Protein kinase-like (PK-like)"/>
    <property type="match status" value="1"/>
</dbReference>
<dbReference type="PROSITE" id="PS50011">
    <property type="entry name" value="PROTEIN_KINASE_DOM"/>
    <property type="match status" value="1"/>
</dbReference>
<protein>
    <recommendedName>
        <fullName evidence="3">Protein kinase domain-containing protein</fullName>
    </recommendedName>
</protein>
<dbReference type="SMART" id="SM00219">
    <property type="entry name" value="TyrKc"/>
    <property type="match status" value="1"/>
</dbReference>
<dbReference type="AlphaFoldDB" id="A0A317VGG1"/>
<dbReference type="GeneID" id="37111576"/>
<dbReference type="GO" id="GO:0005524">
    <property type="term" value="F:ATP binding"/>
    <property type="evidence" value="ECO:0007669"/>
    <property type="project" value="UniProtKB-KW"/>
</dbReference>
<dbReference type="InterPro" id="IPR020635">
    <property type="entry name" value="Tyr_kinase_cat_dom"/>
</dbReference>
<dbReference type="Pfam" id="PF07714">
    <property type="entry name" value="PK_Tyr_Ser-Thr"/>
    <property type="match status" value="1"/>
</dbReference>
<dbReference type="InterPro" id="IPR011009">
    <property type="entry name" value="Kinase-like_dom_sf"/>
</dbReference>
<dbReference type="STRING" id="1450535.A0A317VGG1"/>
<evidence type="ECO:0000313" key="4">
    <source>
        <dbReference type="EMBL" id="PWY72241.1"/>
    </source>
</evidence>
<dbReference type="EMBL" id="MSFK01000034">
    <property type="protein sequence ID" value="PWY72241.1"/>
    <property type="molecule type" value="Genomic_DNA"/>
</dbReference>
<name>A0A317VGG1_9EURO</name>
<sequence length="251" mass="28929">MRYGDVAVKTANKWSVPDNASEYTTLIYQQMNRTNEEALNHEGRIYRHLAHVEGVLKPLEISDTEIRMPYVSYRSLDRYLSANAAIVNNTQHLRWFRNAAEIIFRVHRQRVLIADIAARNFLVNADLSLQLCDFSESVIIPVEHALDEFISEDSLSMKSDIARFGSMLYEIVSGRRYEFYVTSEIEADLDDGESKTYRQWPTSEKFPDTTDVFLGDVIRKCWLRDGFCSMDDVCVALYCAHVPGEEETDAM</sequence>
<keyword evidence="2" id="KW-0067">ATP-binding</keyword>
<dbReference type="InterPro" id="IPR000719">
    <property type="entry name" value="Prot_kinase_dom"/>
</dbReference>
<evidence type="ECO:0000259" key="3">
    <source>
        <dbReference type="PROSITE" id="PS50011"/>
    </source>
</evidence>
<feature type="domain" description="Protein kinase" evidence="3">
    <location>
        <begin position="1"/>
        <end position="251"/>
    </location>
</feature>
<dbReference type="PANTHER" id="PTHR24418">
    <property type="entry name" value="TYROSINE-PROTEIN KINASE"/>
    <property type="match status" value="1"/>
</dbReference>
<dbReference type="Proteomes" id="UP000246702">
    <property type="component" value="Unassembled WGS sequence"/>
</dbReference>
<dbReference type="GO" id="GO:0004713">
    <property type="term" value="F:protein tyrosine kinase activity"/>
    <property type="evidence" value="ECO:0007669"/>
    <property type="project" value="InterPro"/>
</dbReference>
<accession>A0A317VGG1</accession>
<dbReference type="InterPro" id="IPR001245">
    <property type="entry name" value="Ser-Thr/Tyr_kinase_cat_dom"/>
</dbReference>
<gene>
    <name evidence="4" type="ORF">BO94DRAFT_501447</name>
</gene>
<evidence type="ECO:0000313" key="5">
    <source>
        <dbReference type="Proteomes" id="UP000246702"/>
    </source>
</evidence>
<organism evidence="4 5">
    <name type="scientific">Aspergillus sclerotioniger CBS 115572</name>
    <dbReference type="NCBI Taxonomy" id="1450535"/>
    <lineage>
        <taxon>Eukaryota</taxon>
        <taxon>Fungi</taxon>
        <taxon>Dikarya</taxon>
        <taxon>Ascomycota</taxon>
        <taxon>Pezizomycotina</taxon>
        <taxon>Eurotiomycetes</taxon>
        <taxon>Eurotiomycetidae</taxon>
        <taxon>Eurotiales</taxon>
        <taxon>Aspergillaceae</taxon>
        <taxon>Aspergillus</taxon>
        <taxon>Aspergillus subgen. Circumdati</taxon>
    </lineage>
</organism>
<proteinExistence type="predicted"/>
<dbReference type="OrthoDB" id="1668230at2759"/>
<keyword evidence="5" id="KW-1185">Reference proteome</keyword>
<comment type="caution">
    <text evidence="4">The sequence shown here is derived from an EMBL/GenBank/DDBJ whole genome shotgun (WGS) entry which is preliminary data.</text>
</comment>
<reference evidence="4 5" key="1">
    <citation type="submission" date="2016-12" db="EMBL/GenBank/DDBJ databases">
        <title>The genomes of Aspergillus section Nigri reveals drivers in fungal speciation.</title>
        <authorList>
            <consortium name="DOE Joint Genome Institute"/>
            <person name="Vesth T.C."/>
            <person name="Nybo J."/>
            <person name="Theobald S."/>
            <person name="Brandl J."/>
            <person name="Frisvad J.C."/>
            <person name="Nielsen K.F."/>
            <person name="Lyhne E.K."/>
            <person name="Kogle M.E."/>
            <person name="Kuo A."/>
            <person name="Riley R."/>
            <person name="Clum A."/>
            <person name="Nolan M."/>
            <person name="Lipzen A."/>
            <person name="Salamov A."/>
            <person name="Henrissat B."/>
            <person name="Wiebenga A."/>
            <person name="De Vries R.P."/>
            <person name="Grigoriev I.V."/>
            <person name="Mortensen U.H."/>
            <person name="Andersen M.R."/>
            <person name="Baker S.E."/>
        </authorList>
    </citation>
    <scope>NUCLEOTIDE SEQUENCE [LARGE SCALE GENOMIC DNA]</scope>
    <source>
        <strain evidence="4 5">CBS 115572</strain>
    </source>
</reference>
<dbReference type="RefSeq" id="XP_025463194.1">
    <property type="nucleotide sequence ID" value="XM_025609433.1"/>
</dbReference>
<evidence type="ECO:0000256" key="2">
    <source>
        <dbReference type="ARBA" id="ARBA00022840"/>
    </source>
</evidence>
<keyword evidence="1" id="KW-0547">Nucleotide-binding</keyword>
<feature type="non-terminal residue" evidence="4">
    <location>
        <position position="251"/>
    </location>
</feature>
<dbReference type="InterPro" id="IPR050198">
    <property type="entry name" value="Non-receptor_tyrosine_kinases"/>
</dbReference>
<evidence type="ECO:0000256" key="1">
    <source>
        <dbReference type="ARBA" id="ARBA00022741"/>
    </source>
</evidence>
<dbReference type="Gene3D" id="1.10.510.10">
    <property type="entry name" value="Transferase(Phosphotransferase) domain 1"/>
    <property type="match status" value="1"/>
</dbReference>